<dbReference type="VEuPathDB" id="FungiDB:PSHT_01804"/>
<gene>
    <name evidence="2" type="ORF">PSTT_07191</name>
</gene>
<evidence type="ECO:0000313" key="3">
    <source>
        <dbReference type="Proteomes" id="UP000239156"/>
    </source>
</evidence>
<feature type="region of interest" description="Disordered" evidence="1">
    <location>
        <begin position="1"/>
        <end position="82"/>
    </location>
</feature>
<feature type="compositionally biased region" description="Polar residues" evidence="1">
    <location>
        <begin position="1"/>
        <end position="11"/>
    </location>
</feature>
<dbReference type="EMBL" id="PKSL01000060">
    <property type="protein sequence ID" value="POW08932.1"/>
    <property type="molecule type" value="Genomic_DNA"/>
</dbReference>
<evidence type="ECO:0000313" key="2">
    <source>
        <dbReference type="EMBL" id="POW08932.1"/>
    </source>
</evidence>
<comment type="caution">
    <text evidence="2">The sequence shown here is derived from an EMBL/GenBank/DDBJ whole genome shotgun (WGS) entry which is preliminary data.</text>
</comment>
<organism evidence="2 3">
    <name type="scientific">Puccinia striiformis</name>
    <dbReference type="NCBI Taxonomy" id="27350"/>
    <lineage>
        <taxon>Eukaryota</taxon>
        <taxon>Fungi</taxon>
        <taxon>Dikarya</taxon>
        <taxon>Basidiomycota</taxon>
        <taxon>Pucciniomycotina</taxon>
        <taxon>Pucciniomycetes</taxon>
        <taxon>Pucciniales</taxon>
        <taxon>Pucciniaceae</taxon>
        <taxon>Puccinia</taxon>
    </lineage>
</organism>
<protein>
    <submittedName>
        <fullName evidence="2">Uncharacterized protein</fullName>
    </submittedName>
</protein>
<dbReference type="VEuPathDB" id="FungiDB:PSTT_07191"/>
<keyword evidence="3" id="KW-1185">Reference proteome</keyword>
<evidence type="ECO:0000256" key="1">
    <source>
        <dbReference type="SAM" id="MobiDB-lite"/>
    </source>
</evidence>
<proteinExistence type="predicted"/>
<accession>A0A2S4VHA4</accession>
<feature type="compositionally biased region" description="Low complexity" evidence="1">
    <location>
        <begin position="59"/>
        <end position="70"/>
    </location>
</feature>
<reference evidence="2" key="1">
    <citation type="submission" date="2017-12" db="EMBL/GenBank/DDBJ databases">
        <title>Gene loss provides genomic basis for host adaptation in cereal stripe rust fungi.</title>
        <authorList>
            <person name="Xia C."/>
        </authorList>
    </citation>
    <scope>NUCLEOTIDE SEQUENCE [LARGE SCALE GENOMIC DNA]</scope>
    <source>
        <strain evidence="2">93-210</strain>
    </source>
</reference>
<dbReference type="Proteomes" id="UP000239156">
    <property type="component" value="Unassembled WGS sequence"/>
</dbReference>
<sequence>MSNQPTPNSHINVMDPSLFTNDSAVNQRAPAPIPSSAPADMQSVAVEPGTQCASLGGSPTPATAPARATTSKGKKKGLNTRSRMGLHLLYNLRGCTASG</sequence>
<name>A0A2S4VHA4_9BASI</name>